<comment type="caution">
    <text evidence="1">The sequence shown here is derived from an EMBL/GenBank/DDBJ whole genome shotgun (WGS) entry which is preliminary data.</text>
</comment>
<dbReference type="RefSeq" id="WP_216438423.1">
    <property type="nucleotide sequence ID" value="NZ_JAHLQF010000002.1"/>
</dbReference>
<gene>
    <name evidence="1" type="ORF">KQI86_06245</name>
</gene>
<keyword evidence="1" id="KW-0378">Hydrolase</keyword>
<dbReference type="PANTHER" id="PTHR10000:SF8">
    <property type="entry name" value="HAD SUPERFAMILY HYDROLASE-LIKE, TYPE 3"/>
    <property type="match status" value="1"/>
</dbReference>
<dbReference type="CDD" id="cd07516">
    <property type="entry name" value="HAD_Pase"/>
    <property type="match status" value="1"/>
</dbReference>
<dbReference type="GO" id="GO:0016787">
    <property type="term" value="F:hydrolase activity"/>
    <property type="evidence" value="ECO:0007669"/>
    <property type="project" value="UniProtKB-KW"/>
</dbReference>
<name>A0ABS6EFD2_9CLOT</name>
<evidence type="ECO:0000313" key="1">
    <source>
        <dbReference type="EMBL" id="MBU5483923.1"/>
    </source>
</evidence>
<dbReference type="EMBL" id="JAHLQF010000002">
    <property type="protein sequence ID" value="MBU5483923.1"/>
    <property type="molecule type" value="Genomic_DNA"/>
</dbReference>
<organism evidence="1 2">
    <name type="scientific">Clostridium mobile</name>
    <dbReference type="NCBI Taxonomy" id="2841512"/>
    <lineage>
        <taxon>Bacteria</taxon>
        <taxon>Bacillati</taxon>
        <taxon>Bacillota</taxon>
        <taxon>Clostridia</taxon>
        <taxon>Eubacteriales</taxon>
        <taxon>Clostridiaceae</taxon>
        <taxon>Clostridium</taxon>
    </lineage>
</organism>
<dbReference type="InterPro" id="IPR000150">
    <property type="entry name" value="Cof"/>
</dbReference>
<dbReference type="NCBIfam" id="TIGR00099">
    <property type="entry name" value="Cof-subfamily"/>
    <property type="match status" value="1"/>
</dbReference>
<dbReference type="PANTHER" id="PTHR10000">
    <property type="entry name" value="PHOSPHOSERINE PHOSPHATASE"/>
    <property type="match status" value="1"/>
</dbReference>
<dbReference type="Proteomes" id="UP000726170">
    <property type="component" value="Unassembled WGS sequence"/>
</dbReference>
<dbReference type="Pfam" id="PF08282">
    <property type="entry name" value="Hydrolase_3"/>
    <property type="match status" value="1"/>
</dbReference>
<evidence type="ECO:0000313" key="2">
    <source>
        <dbReference type="Proteomes" id="UP000726170"/>
    </source>
</evidence>
<accession>A0ABS6EFD2</accession>
<protein>
    <submittedName>
        <fullName evidence="1">Cof-type HAD-IIB family hydrolase</fullName>
    </submittedName>
</protein>
<dbReference type="SFLD" id="SFLDS00003">
    <property type="entry name" value="Haloacid_Dehalogenase"/>
    <property type="match status" value="1"/>
</dbReference>
<dbReference type="SFLD" id="SFLDG01140">
    <property type="entry name" value="C2.B:_Phosphomannomutase_and_P"/>
    <property type="match status" value="1"/>
</dbReference>
<dbReference type="InterPro" id="IPR006379">
    <property type="entry name" value="HAD-SF_hydro_IIB"/>
</dbReference>
<dbReference type="NCBIfam" id="TIGR01484">
    <property type="entry name" value="HAD-SF-IIB"/>
    <property type="match status" value="1"/>
</dbReference>
<reference evidence="1 2" key="1">
    <citation type="submission" date="2021-06" db="EMBL/GenBank/DDBJ databases">
        <authorList>
            <person name="Sun Q."/>
            <person name="Li D."/>
        </authorList>
    </citation>
    <scope>NUCLEOTIDE SEQUENCE [LARGE SCALE GENOMIC DNA]</scope>
    <source>
        <strain evidence="1 2">MSJ-11</strain>
    </source>
</reference>
<keyword evidence="2" id="KW-1185">Reference proteome</keyword>
<sequence length="267" mass="30451">MFKLVALDIDGTLLDNNHELSSKVEETLTRVKEKGIRIILASGRDFPAIKPFLYKLETEDLSICMNGCKVYDYSGKLIFDESIDKKTSEEIIKLCEEKEIYIILFMNENIYVEKSFNYMDYENYTGKGIEVGKISEFINNKADNIYKILLVGEHERLLEIKKILKLEYKGKVNAIFSLPQFLEIFSNRIDKGLMLKKIANLHNISPEKVLSIGDWDNDISMIEFAGLGVAMGNGSSKLKEKADFITKTNEEHGVAYALEKFILSSDS</sequence>
<proteinExistence type="predicted"/>
<dbReference type="SFLD" id="SFLDG01144">
    <property type="entry name" value="C2.B.4:_PGP_Like"/>
    <property type="match status" value="1"/>
</dbReference>